<organism evidence="1 2">
    <name type="scientific">Steinernema carpocapsae</name>
    <name type="common">Entomopathogenic nematode</name>
    <dbReference type="NCBI Taxonomy" id="34508"/>
    <lineage>
        <taxon>Eukaryota</taxon>
        <taxon>Metazoa</taxon>
        <taxon>Ecdysozoa</taxon>
        <taxon>Nematoda</taxon>
        <taxon>Chromadorea</taxon>
        <taxon>Rhabditida</taxon>
        <taxon>Tylenchina</taxon>
        <taxon>Panagrolaimomorpha</taxon>
        <taxon>Strongyloidoidea</taxon>
        <taxon>Steinernematidae</taxon>
        <taxon>Steinernema</taxon>
    </lineage>
</organism>
<protein>
    <submittedName>
        <fullName evidence="1">Uncharacterized protein</fullName>
    </submittedName>
</protein>
<comment type="caution">
    <text evidence="1">The sequence shown here is derived from an EMBL/GenBank/DDBJ whole genome shotgun (WGS) entry which is preliminary data.</text>
</comment>
<evidence type="ECO:0000313" key="1">
    <source>
        <dbReference type="EMBL" id="TKR69718.1"/>
    </source>
</evidence>
<keyword evidence="2" id="KW-1185">Reference proteome</keyword>
<reference evidence="1 2" key="2">
    <citation type="journal article" date="2019" name="G3 (Bethesda)">
        <title>Hybrid Assembly of the Genome of the Entomopathogenic Nematode Steinernema carpocapsae Identifies the X-Chromosome.</title>
        <authorList>
            <person name="Serra L."/>
            <person name="Macchietto M."/>
            <person name="Macias-Munoz A."/>
            <person name="McGill C.J."/>
            <person name="Rodriguez I.M."/>
            <person name="Rodriguez B."/>
            <person name="Murad R."/>
            <person name="Mortazavi A."/>
        </authorList>
    </citation>
    <scope>NUCLEOTIDE SEQUENCE [LARGE SCALE GENOMIC DNA]</scope>
    <source>
        <strain evidence="1 2">ALL</strain>
    </source>
</reference>
<dbReference type="AlphaFoldDB" id="A0A4U5MJZ7"/>
<evidence type="ECO:0000313" key="2">
    <source>
        <dbReference type="Proteomes" id="UP000298663"/>
    </source>
</evidence>
<accession>A0A4U5MJZ7</accession>
<reference evidence="1 2" key="1">
    <citation type="journal article" date="2015" name="Genome Biol.">
        <title>Comparative genomics of Steinernema reveals deeply conserved gene regulatory networks.</title>
        <authorList>
            <person name="Dillman A.R."/>
            <person name="Macchietto M."/>
            <person name="Porter C.F."/>
            <person name="Rogers A."/>
            <person name="Williams B."/>
            <person name="Antoshechkin I."/>
            <person name="Lee M.M."/>
            <person name="Goodwin Z."/>
            <person name="Lu X."/>
            <person name="Lewis E.E."/>
            <person name="Goodrich-Blair H."/>
            <person name="Stock S.P."/>
            <person name="Adams B.J."/>
            <person name="Sternberg P.W."/>
            <person name="Mortazavi A."/>
        </authorList>
    </citation>
    <scope>NUCLEOTIDE SEQUENCE [LARGE SCALE GENOMIC DNA]</scope>
    <source>
        <strain evidence="1 2">ALL</strain>
    </source>
</reference>
<sequence>MKRLSSFEKNSIWQIASACVVHASKPNQEALTTTQKFHAEEKSLVSARQLQRQTFRNARIDDQNMLIILPKTVPIGT</sequence>
<gene>
    <name evidence="1" type="ORF">L596_021838</name>
</gene>
<dbReference type="Proteomes" id="UP000298663">
    <property type="component" value="Unassembled WGS sequence"/>
</dbReference>
<proteinExistence type="predicted"/>
<dbReference type="EMBL" id="AZBU02000007">
    <property type="protein sequence ID" value="TKR69718.1"/>
    <property type="molecule type" value="Genomic_DNA"/>
</dbReference>
<name>A0A4U5MJZ7_STECR</name>